<dbReference type="SUPFAM" id="SSF49503">
    <property type="entry name" value="Cupredoxins"/>
    <property type="match status" value="1"/>
</dbReference>
<dbReference type="GO" id="GO:0004129">
    <property type="term" value="F:cytochrome-c oxidase activity"/>
    <property type="evidence" value="ECO:0007669"/>
    <property type="project" value="UniProtKB-EC"/>
</dbReference>
<reference evidence="26" key="2">
    <citation type="submission" date="2025-08" db="UniProtKB">
        <authorList>
            <consortium name="RefSeq"/>
        </authorList>
    </citation>
    <scope>IDENTIFICATION</scope>
</reference>
<evidence type="ECO:0000256" key="14">
    <source>
        <dbReference type="ARBA" id="ARBA00023136"/>
    </source>
</evidence>
<evidence type="ECO:0000259" key="22">
    <source>
        <dbReference type="PROSITE" id="PS50857"/>
    </source>
</evidence>
<dbReference type="InterPro" id="IPR009056">
    <property type="entry name" value="Cyt_c-like_dom"/>
</dbReference>
<evidence type="ECO:0000256" key="13">
    <source>
        <dbReference type="ARBA" id="ARBA00023008"/>
    </source>
</evidence>
<feature type="signal peptide" evidence="21">
    <location>
        <begin position="1"/>
        <end position="20"/>
    </location>
</feature>
<keyword evidence="21" id="KW-0732">Signal</keyword>
<dbReference type="Pfam" id="PF13442">
    <property type="entry name" value="Cytochrome_CBB3"/>
    <property type="match status" value="1"/>
</dbReference>
<dbReference type="Pfam" id="PF00116">
    <property type="entry name" value="COX2"/>
    <property type="match status" value="1"/>
</dbReference>
<dbReference type="GO" id="GO:0042773">
    <property type="term" value="P:ATP synthesis coupled electron transport"/>
    <property type="evidence" value="ECO:0007669"/>
    <property type="project" value="TreeGrafter"/>
</dbReference>
<dbReference type="SUPFAM" id="SSF46626">
    <property type="entry name" value="Cytochrome c"/>
    <property type="match status" value="1"/>
</dbReference>
<evidence type="ECO:0000256" key="21">
    <source>
        <dbReference type="SAM" id="SignalP"/>
    </source>
</evidence>
<evidence type="ECO:0000256" key="10">
    <source>
        <dbReference type="ARBA" id="ARBA00022982"/>
    </source>
</evidence>
<evidence type="ECO:0000256" key="3">
    <source>
        <dbReference type="ARBA" id="ARBA00007866"/>
    </source>
</evidence>
<protein>
    <recommendedName>
        <fullName evidence="19">Cytochrome c oxidase subunit 2</fullName>
        <ecNumber evidence="19">7.1.1.9</ecNumber>
    </recommendedName>
</protein>
<keyword evidence="11 20" id="KW-1133">Transmembrane helix</keyword>
<comment type="catalytic activity">
    <reaction evidence="16 19">
        <text>4 Fe(II)-[cytochrome c] + O2 + 8 H(+)(in) = 4 Fe(III)-[cytochrome c] + 2 H2O + 4 H(+)(out)</text>
        <dbReference type="Rhea" id="RHEA:11436"/>
        <dbReference type="Rhea" id="RHEA-COMP:10350"/>
        <dbReference type="Rhea" id="RHEA-COMP:14399"/>
        <dbReference type="ChEBI" id="CHEBI:15377"/>
        <dbReference type="ChEBI" id="CHEBI:15378"/>
        <dbReference type="ChEBI" id="CHEBI:15379"/>
        <dbReference type="ChEBI" id="CHEBI:29033"/>
        <dbReference type="ChEBI" id="CHEBI:29034"/>
        <dbReference type="EC" id="7.1.1.9"/>
    </reaction>
</comment>
<dbReference type="GO" id="GO:0020037">
    <property type="term" value="F:heme binding"/>
    <property type="evidence" value="ECO:0007669"/>
    <property type="project" value="InterPro"/>
</dbReference>
<evidence type="ECO:0000256" key="2">
    <source>
        <dbReference type="ARBA" id="ARBA00004418"/>
    </source>
</evidence>
<dbReference type="SUPFAM" id="SSF81464">
    <property type="entry name" value="Cytochrome c oxidase subunit II-like, transmembrane region"/>
    <property type="match status" value="1"/>
</dbReference>
<evidence type="ECO:0000256" key="16">
    <source>
        <dbReference type="ARBA" id="ARBA00047816"/>
    </source>
</evidence>
<keyword evidence="7 18" id="KW-0812">Transmembrane</keyword>
<evidence type="ECO:0000259" key="24">
    <source>
        <dbReference type="PROSITE" id="PS51007"/>
    </source>
</evidence>
<reference evidence="26" key="1">
    <citation type="journal article" date="1997" name="Proc. Natl. Acad. Sci. U.S.A.">
        <title>Structure at 2.7-A resolution of the Paracoccus denitrificans two-subunit cytochrome c oxidase complexed with an antibody FV fragment.</title>
        <authorList>
            <person name="Ostermeier C."/>
            <person name="Harrenga A."/>
            <person name="Ermler U."/>
            <person name="Michel H."/>
        </authorList>
    </citation>
    <scope>NUCLEOTIDE SEQUENCE</scope>
</reference>
<keyword evidence="8 17" id="KW-0479">Metal-binding</keyword>
<keyword evidence="6 18" id="KW-0679">Respiratory chain</keyword>
<dbReference type="PROSITE" id="PS50857">
    <property type="entry name" value="COX2_CUA"/>
    <property type="match status" value="1"/>
</dbReference>
<evidence type="ECO:0000256" key="4">
    <source>
        <dbReference type="ARBA" id="ARBA00022448"/>
    </source>
</evidence>
<evidence type="ECO:0000256" key="18">
    <source>
        <dbReference type="RuleBase" id="RU000456"/>
    </source>
</evidence>
<keyword evidence="4 18" id="KW-0813">Transport</keyword>
<dbReference type="InterPro" id="IPR011759">
    <property type="entry name" value="Cyt_c_oxidase_su2_TM_dom"/>
</dbReference>
<keyword evidence="12 17" id="KW-0408">Iron</keyword>
<keyword evidence="14 20" id="KW-0472">Membrane</keyword>
<evidence type="ECO:0000256" key="12">
    <source>
        <dbReference type="ARBA" id="ARBA00023004"/>
    </source>
</evidence>
<evidence type="ECO:0000256" key="17">
    <source>
        <dbReference type="PROSITE-ProRule" id="PRU00433"/>
    </source>
</evidence>
<evidence type="ECO:0000256" key="5">
    <source>
        <dbReference type="ARBA" id="ARBA00022617"/>
    </source>
</evidence>
<dbReference type="EC" id="7.1.1.9" evidence="19"/>
<comment type="cofactor">
    <cofactor evidence="19">
        <name>Cu cation</name>
        <dbReference type="ChEBI" id="CHEBI:23378"/>
    </cofactor>
    <text evidence="19">Binds a copper A center.</text>
</comment>
<dbReference type="NCBIfam" id="TIGR02866">
    <property type="entry name" value="CoxB"/>
    <property type="match status" value="1"/>
</dbReference>
<dbReference type="GO" id="GO:0042597">
    <property type="term" value="C:periplasmic space"/>
    <property type="evidence" value="ECO:0007669"/>
    <property type="project" value="UniProtKB-SubCell"/>
</dbReference>
<evidence type="ECO:0000256" key="20">
    <source>
        <dbReference type="SAM" id="Phobius"/>
    </source>
</evidence>
<dbReference type="InterPro" id="IPR045187">
    <property type="entry name" value="CcO_II"/>
</dbReference>
<evidence type="ECO:0000259" key="23">
    <source>
        <dbReference type="PROSITE" id="PS50999"/>
    </source>
</evidence>
<dbReference type="PRINTS" id="PR01166">
    <property type="entry name" value="CYCOXIDASEII"/>
</dbReference>
<dbReference type="Gene3D" id="2.60.40.420">
    <property type="entry name" value="Cupredoxins - blue copper proteins"/>
    <property type="match status" value="1"/>
</dbReference>
<dbReference type="InterPro" id="IPR008972">
    <property type="entry name" value="Cupredoxin"/>
</dbReference>
<dbReference type="PROSITE" id="PS51007">
    <property type="entry name" value="CYTC"/>
    <property type="match status" value="1"/>
</dbReference>
<dbReference type="InterPro" id="IPR001505">
    <property type="entry name" value="Copper_CuA"/>
</dbReference>
<feature type="transmembrane region" description="Helical" evidence="20">
    <location>
        <begin position="44"/>
        <end position="68"/>
    </location>
</feature>
<dbReference type="InterPro" id="IPR014222">
    <property type="entry name" value="Cyt_c_oxidase_su2"/>
</dbReference>
<dbReference type="InterPro" id="IPR002429">
    <property type="entry name" value="CcO_II-like_C"/>
</dbReference>
<keyword evidence="10 18" id="KW-0249">Electron transport</keyword>
<feature type="domain" description="Cytochrome oxidase subunit II transmembrane region profile" evidence="23">
    <location>
        <begin position="22"/>
        <end position="117"/>
    </location>
</feature>
<keyword evidence="9" id="KW-1278">Translocase</keyword>
<feature type="domain" description="Cytochrome c" evidence="24">
    <location>
        <begin position="281"/>
        <end position="360"/>
    </location>
</feature>
<dbReference type="InterPro" id="IPR036257">
    <property type="entry name" value="Cyt_c_oxidase_su2_TM_sf"/>
</dbReference>
<proteinExistence type="inferred from homology"/>
<evidence type="ECO:0000256" key="15">
    <source>
        <dbReference type="ARBA" id="ARBA00024688"/>
    </source>
</evidence>
<feature type="transmembrane region" description="Helical" evidence="20">
    <location>
        <begin position="89"/>
        <end position="111"/>
    </location>
</feature>
<sequence length="380" mass="41630">MLRTPCLALALIASTQAARAADGVQSKYNLAPPMSPMAEEIYSLHHYVMGICVAIFLFVFAWMFIAILRHRKSVGHQPANFHENTTVEIIWTVIPFLIVVAIAVPATRIVVAMKDTSSADITIKATGYQWKWGYEYLRGEGEGISFLSNLATPRTQLASLSNDRESNANYLIEVDQPLVVPVDSKIRVITTATDVIHAWFVPAFAVKQDAIPGFVRDTWFRATAVGTYRGQCAELCGKEHAYMPIVVQVLSREDYAAWVANKKRELQALADDPAKTWQLAELTARGKTVFETNCAACHQANGSGNAAIGAPALVGSKVVTGAPAEQIDVVLHGRNNRMPPWQSLSDVELASVITYTKHAWGNSVDQVIQPRDIAAARTAR</sequence>
<dbReference type="Pfam" id="PF02790">
    <property type="entry name" value="COX2_TM"/>
    <property type="match status" value="1"/>
</dbReference>
<evidence type="ECO:0000256" key="9">
    <source>
        <dbReference type="ARBA" id="ARBA00022967"/>
    </source>
</evidence>
<dbReference type="OrthoDB" id="9781261at2"/>
<evidence type="ECO:0000256" key="11">
    <source>
        <dbReference type="ARBA" id="ARBA00022989"/>
    </source>
</evidence>
<dbReference type="Proteomes" id="UP000675920">
    <property type="component" value="Unplaced"/>
</dbReference>
<evidence type="ECO:0000256" key="8">
    <source>
        <dbReference type="ARBA" id="ARBA00022723"/>
    </source>
</evidence>
<evidence type="ECO:0000256" key="7">
    <source>
        <dbReference type="ARBA" id="ARBA00022692"/>
    </source>
</evidence>
<dbReference type="RefSeq" id="WP_034412043.1">
    <property type="nucleotide sequence ID" value="NZ_AXWS01000015.1"/>
</dbReference>
<dbReference type="PROSITE" id="PS00078">
    <property type="entry name" value="COX2"/>
    <property type="match status" value="1"/>
</dbReference>
<dbReference type="PANTHER" id="PTHR22888">
    <property type="entry name" value="CYTOCHROME C OXIDASE, SUBUNIT II"/>
    <property type="match status" value="1"/>
</dbReference>
<dbReference type="GO" id="GO:0005886">
    <property type="term" value="C:plasma membrane"/>
    <property type="evidence" value="ECO:0007669"/>
    <property type="project" value="UniProtKB-SubCell"/>
</dbReference>
<dbReference type="PROSITE" id="PS50999">
    <property type="entry name" value="COX2_TM"/>
    <property type="match status" value="1"/>
</dbReference>
<gene>
    <name evidence="26" type="primary">coxB</name>
</gene>
<comment type="subcellular location">
    <subcellularLocation>
        <location evidence="18">Cell membrane</location>
        <topology evidence="18">Multi-pass membrane protein</topology>
    </subcellularLocation>
    <subcellularLocation>
        <location evidence="1">Membrane</location>
        <topology evidence="1">Multi-pass membrane protein</topology>
    </subcellularLocation>
    <subcellularLocation>
        <location evidence="2">Periplasm</location>
    </subcellularLocation>
</comment>
<evidence type="ECO:0000256" key="19">
    <source>
        <dbReference type="RuleBase" id="RU004024"/>
    </source>
</evidence>
<feature type="domain" description="Cytochrome oxidase subunit II copper A binding" evidence="22">
    <location>
        <begin position="118"/>
        <end position="261"/>
    </location>
</feature>
<dbReference type="InterPro" id="IPR036909">
    <property type="entry name" value="Cyt_c-like_dom_sf"/>
</dbReference>
<dbReference type="Gene3D" id="1.10.760.10">
    <property type="entry name" value="Cytochrome c-like domain"/>
    <property type="match status" value="1"/>
</dbReference>
<dbReference type="Gene3D" id="1.10.287.90">
    <property type="match status" value="1"/>
</dbReference>
<evidence type="ECO:0000256" key="1">
    <source>
        <dbReference type="ARBA" id="ARBA00004141"/>
    </source>
</evidence>
<feature type="non-terminal residue" evidence="26">
    <location>
        <position position="380"/>
    </location>
</feature>
<name>A0A9U5G515_9BURK</name>
<dbReference type="GO" id="GO:0005507">
    <property type="term" value="F:copper ion binding"/>
    <property type="evidence" value="ECO:0007669"/>
    <property type="project" value="InterPro"/>
</dbReference>
<keyword evidence="5 17" id="KW-0349">Heme</keyword>
<comment type="similarity">
    <text evidence="3 18">Belongs to the cytochrome c oxidase subunit 2 family.</text>
</comment>
<dbReference type="GO" id="GO:0016491">
    <property type="term" value="F:oxidoreductase activity"/>
    <property type="evidence" value="ECO:0007669"/>
    <property type="project" value="InterPro"/>
</dbReference>
<evidence type="ECO:0000256" key="6">
    <source>
        <dbReference type="ARBA" id="ARBA00022660"/>
    </source>
</evidence>
<keyword evidence="13 19" id="KW-0186">Copper</keyword>
<organism evidence="25 26">
    <name type="scientific">Derxia gummosa DSM 723</name>
    <dbReference type="NCBI Taxonomy" id="1121388"/>
    <lineage>
        <taxon>Bacteria</taxon>
        <taxon>Pseudomonadati</taxon>
        <taxon>Pseudomonadota</taxon>
        <taxon>Betaproteobacteria</taxon>
        <taxon>Burkholderiales</taxon>
        <taxon>Alcaligenaceae</taxon>
        <taxon>Derxia</taxon>
    </lineage>
</organism>
<dbReference type="AlphaFoldDB" id="A0A9U5G515"/>
<feature type="chain" id="PRO_5040877918" description="Cytochrome c oxidase subunit 2" evidence="21">
    <location>
        <begin position="21"/>
        <end position="380"/>
    </location>
</feature>
<comment type="function">
    <text evidence="15 19">Subunits I and II form the functional core of the enzyme complex. Electrons originating in cytochrome c are transferred via heme a and Cu(A) to the binuclear center formed by heme a3 and Cu(B).</text>
</comment>
<keyword evidence="25" id="KW-1185">Reference proteome</keyword>
<dbReference type="PANTHER" id="PTHR22888:SF9">
    <property type="entry name" value="CYTOCHROME C OXIDASE SUBUNIT 2"/>
    <property type="match status" value="1"/>
</dbReference>
<evidence type="ECO:0000313" key="25">
    <source>
        <dbReference type="Proteomes" id="UP000675920"/>
    </source>
</evidence>
<evidence type="ECO:0000313" key="26">
    <source>
        <dbReference type="RefSeq" id="WP_034412043.1"/>
    </source>
</evidence>
<accession>A0A9U5G515</accession>